<evidence type="ECO:0000313" key="7">
    <source>
        <dbReference type="EMBL" id="OGD34097.1"/>
    </source>
</evidence>
<evidence type="ECO:0000256" key="4">
    <source>
        <dbReference type="HAMAP-Rule" id="MF_00094"/>
    </source>
</evidence>
<comment type="similarity">
    <text evidence="1 4">Belongs to the prokaryotic/mitochondrial release factor family.</text>
</comment>
<reference evidence="7 8" key="1">
    <citation type="journal article" date="2016" name="Nat. Commun.">
        <title>Thousands of microbial genomes shed light on interconnected biogeochemical processes in an aquifer system.</title>
        <authorList>
            <person name="Anantharaman K."/>
            <person name="Brown C.T."/>
            <person name="Hug L.A."/>
            <person name="Sharon I."/>
            <person name="Castelle C.J."/>
            <person name="Probst A.J."/>
            <person name="Thomas B.C."/>
            <person name="Singh A."/>
            <person name="Wilkins M.J."/>
            <person name="Karaoz U."/>
            <person name="Brodie E.L."/>
            <person name="Williams K.H."/>
            <person name="Hubbard S.S."/>
            <person name="Banfield J.F."/>
        </authorList>
    </citation>
    <scope>NUCLEOTIDE SEQUENCE [LARGE SCALE GENOMIC DNA]</scope>
</reference>
<protein>
    <recommendedName>
        <fullName evidence="4 5">Peptide chain release factor 2</fullName>
        <shortName evidence="4">RF-2</shortName>
    </recommendedName>
</protein>
<dbReference type="InterPro" id="IPR005139">
    <property type="entry name" value="PCRF"/>
</dbReference>
<dbReference type="NCBIfam" id="TIGR00020">
    <property type="entry name" value="prfB"/>
    <property type="match status" value="1"/>
</dbReference>
<dbReference type="AlphaFoldDB" id="A0A1F5BU18"/>
<evidence type="ECO:0000256" key="1">
    <source>
        <dbReference type="ARBA" id="ARBA00010835"/>
    </source>
</evidence>
<keyword evidence="2 4" id="KW-0488">Methylation</keyword>
<evidence type="ECO:0000259" key="6">
    <source>
        <dbReference type="PROSITE" id="PS00745"/>
    </source>
</evidence>
<evidence type="ECO:0000256" key="3">
    <source>
        <dbReference type="ARBA" id="ARBA00022917"/>
    </source>
</evidence>
<dbReference type="InterPro" id="IPR045853">
    <property type="entry name" value="Pep_chain_release_fac_I_sf"/>
</dbReference>
<dbReference type="PANTHER" id="PTHR43116">
    <property type="entry name" value="PEPTIDE CHAIN RELEASE FACTOR 2"/>
    <property type="match status" value="1"/>
</dbReference>
<accession>A0A1F5BU18</accession>
<feature type="modified residue" description="N5-methylglutamine" evidence="4">
    <location>
        <position position="228"/>
    </location>
</feature>
<keyword evidence="4" id="KW-0963">Cytoplasm</keyword>
<dbReference type="GO" id="GO:0016149">
    <property type="term" value="F:translation release factor activity, codon specific"/>
    <property type="evidence" value="ECO:0007669"/>
    <property type="project" value="UniProtKB-UniRule"/>
</dbReference>
<evidence type="ECO:0000256" key="2">
    <source>
        <dbReference type="ARBA" id="ARBA00022481"/>
    </source>
</evidence>
<dbReference type="PROSITE" id="PS00745">
    <property type="entry name" value="RF_PROK_I"/>
    <property type="match status" value="1"/>
</dbReference>
<gene>
    <name evidence="4" type="primary">prfB</name>
    <name evidence="7" type="ORF">A2988_01270</name>
</gene>
<comment type="PTM">
    <text evidence="4">Methylated by PrmC. Methylation increases the termination efficiency of RF2.</text>
</comment>
<dbReference type="SMART" id="SM00937">
    <property type="entry name" value="PCRF"/>
    <property type="match status" value="1"/>
</dbReference>
<keyword evidence="3 4" id="KW-0648">Protein biosynthesis</keyword>
<comment type="function">
    <text evidence="4">Peptide chain release factor 2 directs the termination of translation in response to the peptide chain termination codons UGA and UAA.</text>
</comment>
<proteinExistence type="inferred from homology"/>
<dbReference type="EMBL" id="MEYS01000002">
    <property type="protein sequence ID" value="OGD34097.1"/>
    <property type="molecule type" value="Genomic_DNA"/>
</dbReference>
<comment type="subcellular location">
    <subcellularLocation>
        <location evidence="4">Cytoplasm</location>
    </subcellularLocation>
</comment>
<dbReference type="Gene3D" id="1.20.58.410">
    <property type="entry name" value="Release factor"/>
    <property type="match status" value="1"/>
</dbReference>
<comment type="caution">
    <text evidence="7">The sequence shown here is derived from an EMBL/GenBank/DDBJ whole genome shotgun (WGS) entry which is preliminary data.</text>
</comment>
<dbReference type="GO" id="GO:0005737">
    <property type="term" value="C:cytoplasm"/>
    <property type="evidence" value="ECO:0007669"/>
    <property type="project" value="UniProtKB-SubCell"/>
</dbReference>
<evidence type="ECO:0000313" key="8">
    <source>
        <dbReference type="Proteomes" id="UP000176650"/>
    </source>
</evidence>
<dbReference type="Pfam" id="PF00472">
    <property type="entry name" value="RF-1"/>
    <property type="match status" value="1"/>
</dbReference>
<feature type="domain" description="Prokaryotic-type class I peptide chain release factors" evidence="6">
    <location>
        <begin position="221"/>
        <end position="237"/>
    </location>
</feature>
<dbReference type="InterPro" id="IPR004374">
    <property type="entry name" value="PrfB"/>
</dbReference>
<dbReference type="HAMAP" id="MF_00094">
    <property type="entry name" value="Rel_fac_2"/>
    <property type="match status" value="1"/>
</dbReference>
<dbReference type="SUPFAM" id="SSF75620">
    <property type="entry name" value="Release factor"/>
    <property type="match status" value="1"/>
</dbReference>
<dbReference type="InterPro" id="IPR000352">
    <property type="entry name" value="Pep_chain_release_fac_I"/>
</dbReference>
<dbReference type="STRING" id="1797298.A2988_01270"/>
<dbReference type="Gene3D" id="3.30.160.20">
    <property type="match status" value="1"/>
</dbReference>
<dbReference type="Proteomes" id="UP000176650">
    <property type="component" value="Unassembled WGS sequence"/>
</dbReference>
<evidence type="ECO:0000256" key="5">
    <source>
        <dbReference type="NCBIfam" id="TIGR00020"/>
    </source>
</evidence>
<organism evidence="7 8">
    <name type="scientific">Candidatus Azambacteria bacterium RIFCSPLOWO2_01_FULL_46_25</name>
    <dbReference type="NCBI Taxonomy" id="1797298"/>
    <lineage>
        <taxon>Bacteria</taxon>
        <taxon>Candidatus Azamiibacteriota</taxon>
    </lineage>
</organism>
<sequence>MRELEEQTRREDFWQDHRTAAQITSQLNALKEEVKEITEIEKAFTKIASDYEFIAEISDEAERTEFESGVEKELLALERQFEKKKKKALLSGPYDKSNAIVSIYAGAGGQDAQDWASMLLRMYLKYADAQEWRSTIVHQHYGEGDGTEGPVTKNATVHIQGKYVYGYLKKEAGVHRLVRVSPFSAQKLRHTSFAYVEVIPEIEEVKDVDIQEADLEVDTFRSSGPGGQNVNKRETAVRIHHKPTGIIVACQSERNQQANKDRAMKLLASKLAEQLEKQHKHEISELKGDKVKIEWGSQIRSYVLHPYQMVKDHRTETETSKVYDVLGGELGAFIEAELAYQK</sequence>
<dbReference type="PANTHER" id="PTHR43116:SF3">
    <property type="entry name" value="CLASS I PEPTIDE CHAIN RELEASE FACTOR"/>
    <property type="match status" value="1"/>
</dbReference>
<dbReference type="Gene3D" id="3.30.70.1660">
    <property type="match status" value="1"/>
</dbReference>
<name>A0A1F5BU18_9BACT</name>
<dbReference type="Pfam" id="PF03462">
    <property type="entry name" value="PCRF"/>
    <property type="match status" value="1"/>
</dbReference>